<evidence type="ECO:0000313" key="2">
    <source>
        <dbReference type="Proteomes" id="UP000692896"/>
    </source>
</evidence>
<evidence type="ECO:0000313" key="1">
    <source>
        <dbReference type="EMBL" id="MBT2330211.1"/>
    </source>
</evidence>
<name>A0A944DJ77_PSEFL</name>
<dbReference type="SUPFAM" id="SSF52540">
    <property type="entry name" value="P-loop containing nucleoside triphosphate hydrolases"/>
    <property type="match status" value="1"/>
</dbReference>
<dbReference type="InterPro" id="IPR027417">
    <property type="entry name" value="P-loop_NTPase"/>
</dbReference>
<dbReference type="PANTHER" id="PTHR48312">
    <property type="match status" value="1"/>
</dbReference>
<sequence length="269" mass="30889">MNLPDPNADSHGARATLLCSFSYPSWAVKGMTNKLVILWAPPRSLSTAFVRMIEARGDFTVLHEPLCDLAAGHVFTHEVQGETHRIDTPKRLFAHVRTLLDKGNVFIKDTCEFSYAGFIDEGAYPDEAHHAFMIRNPEQVINSHYAMNPQLTSQQVGYQHLDALYWAAKARSVHDPVVVDANQLVQDPPKVIADFCRKIGIEQKPESLQWEPGHRRVWERTRHWHEDTARSTSIRPVSKHYEVRVDNDPRLKSFYDDNLVVYKKFLSYP</sequence>
<dbReference type="PANTHER" id="PTHR48312:SF1">
    <property type="entry name" value="SULFOTRANSFERASE"/>
    <property type="match status" value="1"/>
</dbReference>
<dbReference type="RefSeq" id="WP_214912803.1">
    <property type="nucleotide sequence ID" value="NZ_JAGGNX010000004.1"/>
</dbReference>
<protein>
    <recommendedName>
        <fullName evidence="3">Sulfotransferase family protein</fullName>
    </recommendedName>
</protein>
<organism evidence="1 2">
    <name type="scientific">Pseudomonas fluorescens</name>
    <dbReference type="NCBI Taxonomy" id="294"/>
    <lineage>
        <taxon>Bacteria</taxon>
        <taxon>Pseudomonadati</taxon>
        <taxon>Pseudomonadota</taxon>
        <taxon>Gammaproteobacteria</taxon>
        <taxon>Pseudomonadales</taxon>
        <taxon>Pseudomonadaceae</taxon>
        <taxon>Pseudomonas</taxon>
    </lineage>
</organism>
<dbReference type="Pfam" id="PF19798">
    <property type="entry name" value="Sulfotransfer_5"/>
    <property type="match status" value="1"/>
</dbReference>
<evidence type="ECO:0008006" key="3">
    <source>
        <dbReference type="Google" id="ProtNLM"/>
    </source>
</evidence>
<proteinExistence type="predicted"/>
<dbReference type="EMBL" id="JAGGOB010000032">
    <property type="protein sequence ID" value="MBT2330211.1"/>
    <property type="molecule type" value="Genomic_DNA"/>
</dbReference>
<accession>A0A944DJ77</accession>
<gene>
    <name evidence="1" type="ORF">J7E47_15960</name>
</gene>
<dbReference type="Proteomes" id="UP000692896">
    <property type="component" value="Unassembled WGS sequence"/>
</dbReference>
<comment type="caution">
    <text evidence="1">The sequence shown here is derived from an EMBL/GenBank/DDBJ whole genome shotgun (WGS) entry which is preliminary data.</text>
</comment>
<reference evidence="1" key="1">
    <citation type="submission" date="2021-03" db="EMBL/GenBank/DDBJ databases">
        <title>Genomic analysis provides insights into the functional capacity of soil bacteria communities inhabiting an altitudinal gradient in the Atacama Desert.</title>
        <authorList>
            <person name="Gonzalez M."/>
            <person name="Maldonado J."/>
            <person name="Maza F."/>
            <person name="Hodar C."/>
            <person name="Cortes M."/>
            <person name="Palma R."/>
            <person name="Andreani C."/>
            <person name="Gaete A."/>
            <person name="Vasquez-Dean J."/>
            <person name="Acuna V."/>
            <person name="Aguado M."/>
            <person name="Mandakovic D."/>
            <person name="Latorre M."/>
            <person name="Orellana A."/>
            <person name="Gutierrez R."/>
            <person name="Montecino M."/>
            <person name="Allende M."/>
            <person name="Maass A."/>
            <person name="Cambiazo V."/>
        </authorList>
    </citation>
    <scope>NUCLEOTIDE SEQUENCE</scope>
    <source>
        <strain evidence="1">ISL-25</strain>
    </source>
</reference>
<dbReference type="AlphaFoldDB" id="A0A944DJ77"/>
<dbReference type="Gene3D" id="3.40.50.300">
    <property type="entry name" value="P-loop containing nucleotide triphosphate hydrolases"/>
    <property type="match status" value="1"/>
</dbReference>